<dbReference type="EMBL" id="CP041186">
    <property type="protein sequence ID" value="QDG53546.1"/>
    <property type="molecule type" value="Genomic_DNA"/>
</dbReference>
<dbReference type="NCBIfam" id="NF004939">
    <property type="entry name" value="PRK06292.1-1"/>
    <property type="match status" value="1"/>
</dbReference>
<keyword evidence="10" id="KW-1185">Reference proteome</keyword>
<dbReference type="SUPFAM" id="SSF55424">
    <property type="entry name" value="FAD/NAD-linked reductases, dimerisation (C-terminal) domain"/>
    <property type="match status" value="1"/>
</dbReference>
<feature type="binding site" evidence="5">
    <location>
        <position position="310"/>
    </location>
    <ligand>
        <name>FAD</name>
        <dbReference type="ChEBI" id="CHEBI:57692"/>
    </ligand>
</feature>
<keyword evidence="9" id="KW-0560">Oxidoreductase</keyword>
<evidence type="ECO:0000256" key="5">
    <source>
        <dbReference type="PIRSR" id="PIRSR000350-3"/>
    </source>
</evidence>
<keyword evidence="5" id="KW-0520">NAD</keyword>
<dbReference type="GO" id="GO:0003955">
    <property type="term" value="F:NAD(P)H dehydrogenase (quinone) activity"/>
    <property type="evidence" value="ECO:0007669"/>
    <property type="project" value="TreeGrafter"/>
</dbReference>
<dbReference type="PRINTS" id="PR00368">
    <property type="entry name" value="FADPNR"/>
</dbReference>
<dbReference type="SUPFAM" id="SSF51905">
    <property type="entry name" value="FAD/NAD(P)-binding domain"/>
    <property type="match status" value="1"/>
</dbReference>
<dbReference type="Pfam" id="PF07992">
    <property type="entry name" value="Pyr_redox_2"/>
    <property type="match status" value="1"/>
</dbReference>
<dbReference type="InterPro" id="IPR004099">
    <property type="entry name" value="Pyr_nucl-diS_OxRdtase_dimer"/>
</dbReference>
<keyword evidence="5" id="KW-0547">Nucleotide-binding</keyword>
<dbReference type="RefSeq" id="WP_141200000.1">
    <property type="nucleotide sequence ID" value="NZ_CP041186.1"/>
</dbReference>
<evidence type="ECO:0000256" key="1">
    <source>
        <dbReference type="ARBA" id="ARBA00007532"/>
    </source>
</evidence>
<feature type="active site" description="Proton acceptor" evidence="4">
    <location>
        <position position="442"/>
    </location>
</feature>
<protein>
    <submittedName>
        <fullName evidence="9">Dihydrolipoyl dehydrogenase</fullName>
        <ecNumber evidence="9">1.8.1.4</ecNumber>
    </submittedName>
</protein>
<evidence type="ECO:0000256" key="3">
    <source>
        <dbReference type="ARBA" id="ARBA00022827"/>
    </source>
</evidence>
<accession>A0A4Y6PYZ0</accession>
<dbReference type="AlphaFoldDB" id="A0A4Y6PYZ0"/>
<dbReference type="Proteomes" id="UP000315995">
    <property type="component" value="Chromosome"/>
</dbReference>
<accession>A0A5B8YCZ1</accession>
<dbReference type="InterPro" id="IPR016156">
    <property type="entry name" value="FAD/NAD-linked_Rdtase_dimer_sf"/>
</dbReference>
<dbReference type="Pfam" id="PF02852">
    <property type="entry name" value="Pyr_redox_dim"/>
    <property type="match status" value="1"/>
</dbReference>
<organism evidence="9 10">
    <name type="scientific">Persicimonas caeni</name>
    <dbReference type="NCBI Taxonomy" id="2292766"/>
    <lineage>
        <taxon>Bacteria</taxon>
        <taxon>Deltaproteobacteria</taxon>
        <taxon>Bradymonadales</taxon>
        <taxon>Bradymonadaceae</taxon>
        <taxon>Persicimonas</taxon>
    </lineage>
</organism>
<sequence>MKTKRVDVAIIGAGTAGLNARREAEKAGASWVLIESGPYGTTCARVGCMPSKLLIAAAEAAHNVAHAREFGVNVENWNVDGRAVMERVRSERDRFVGFVVDSTESIPEEKRLRGEARFVGPKSLQVGDHTRVEAKSVVIATGSRPWIPPQLDAIRDDVLVNDDVFEWEDLPESMAIFGTGIIGLEIGQALTRLGVQIEFFNPFDELGRFSDPKIVAKAHKVFGKQLTLHLKSDATGVEKVDGGYRIQWTDLNGEDHERVFQHVMSAAGRRPNVEALDLEKAGIPLDHRGLPISDPRTLQCGDTSIFVAGDVSGHRPILHEASDEGRIAGANAAQFPDVQATVRKTSLEIAFTEPQMAIVGERYIDLDPDEIAIGEVSYDNQGRARVMGANCGLVRLYGRKSNCRLIAAEMFGPRVEHTSHLLAWAIQEGLTVPELLEKPVYHPVFEEGIRTAIRNLAKELRVSGQCGPQDRGEGPGA</sequence>
<evidence type="ECO:0000256" key="4">
    <source>
        <dbReference type="PIRSR" id="PIRSR000350-2"/>
    </source>
</evidence>
<dbReference type="PANTHER" id="PTHR43014">
    <property type="entry name" value="MERCURIC REDUCTASE"/>
    <property type="match status" value="1"/>
</dbReference>
<dbReference type="InterPro" id="IPR023753">
    <property type="entry name" value="FAD/NAD-binding_dom"/>
</dbReference>
<dbReference type="InterPro" id="IPR001100">
    <property type="entry name" value="Pyr_nuc-diS_OxRdtase"/>
</dbReference>
<dbReference type="GO" id="GO:0050660">
    <property type="term" value="F:flavin adenine dinucleotide binding"/>
    <property type="evidence" value="ECO:0007669"/>
    <property type="project" value="TreeGrafter"/>
</dbReference>
<dbReference type="GO" id="GO:0004148">
    <property type="term" value="F:dihydrolipoyl dehydrogenase (NADH) activity"/>
    <property type="evidence" value="ECO:0007669"/>
    <property type="project" value="UniProtKB-EC"/>
</dbReference>
<gene>
    <name evidence="9" type="ORF">FIV42_23220</name>
</gene>
<dbReference type="InterPro" id="IPR036188">
    <property type="entry name" value="FAD/NAD-bd_sf"/>
</dbReference>
<feature type="domain" description="FAD/NAD(P)-binding" evidence="8">
    <location>
        <begin position="7"/>
        <end position="325"/>
    </location>
</feature>
<name>A0A4Y6PYZ0_PERCE</name>
<comment type="cofactor">
    <cofactor evidence="5">
        <name>FAD</name>
        <dbReference type="ChEBI" id="CHEBI:57692"/>
    </cofactor>
    <text evidence="5">Binds 1 FAD per subunit.</text>
</comment>
<dbReference type="PANTHER" id="PTHR43014:SF4">
    <property type="entry name" value="PYRIDINE NUCLEOTIDE-DISULFIDE OXIDOREDUCTASE RCLA-RELATED"/>
    <property type="match status" value="1"/>
</dbReference>
<feature type="binding site" evidence="5">
    <location>
        <position position="52"/>
    </location>
    <ligand>
        <name>FAD</name>
        <dbReference type="ChEBI" id="CHEBI:57692"/>
    </ligand>
</feature>
<dbReference type="Gene3D" id="3.30.390.30">
    <property type="match status" value="1"/>
</dbReference>
<feature type="binding site" evidence="5">
    <location>
        <begin position="178"/>
        <end position="185"/>
    </location>
    <ligand>
        <name>NAD(+)</name>
        <dbReference type="ChEBI" id="CHEBI:57540"/>
    </ligand>
</feature>
<reference evidence="9 10" key="1">
    <citation type="submission" date="2019-06" db="EMBL/GenBank/DDBJ databases">
        <title>Persicimonas caeni gen. nov., sp. nov., a predatory bacterium isolated from solar saltern.</title>
        <authorList>
            <person name="Wang S."/>
        </authorList>
    </citation>
    <scope>NUCLEOTIDE SEQUENCE [LARGE SCALE GENOMIC DNA]</scope>
    <source>
        <strain evidence="9 10">YN101</strain>
    </source>
</reference>
<keyword evidence="2" id="KW-0285">Flavoprotein</keyword>
<dbReference type="Gene3D" id="3.50.50.60">
    <property type="entry name" value="FAD/NAD(P)-binding domain"/>
    <property type="match status" value="2"/>
</dbReference>
<comment type="similarity">
    <text evidence="1">Belongs to the class-I pyridine nucleotide-disulfide oxidoreductase family.</text>
</comment>
<evidence type="ECO:0000313" key="10">
    <source>
        <dbReference type="Proteomes" id="UP000315995"/>
    </source>
</evidence>
<feature type="binding site" evidence="5">
    <location>
        <begin position="141"/>
        <end position="143"/>
    </location>
    <ligand>
        <name>FAD</name>
        <dbReference type="ChEBI" id="CHEBI:57692"/>
    </ligand>
</feature>
<feature type="disulfide bond" description="Redox-active" evidence="6">
    <location>
        <begin position="43"/>
        <end position="48"/>
    </location>
</feature>
<keyword evidence="3 5" id="KW-0274">FAD</keyword>
<dbReference type="PIRSF" id="PIRSF000350">
    <property type="entry name" value="Mercury_reductase_MerA"/>
    <property type="match status" value="1"/>
</dbReference>
<feature type="binding site" evidence="5">
    <location>
        <position position="268"/>
    </location>
    <ligand>
        <name>NAD(+)</name>
        <dbReference type="ChEBI" id="CHEBI:57540"/>
    </ligand>
</feature>
<evidence type="ECO:0000256" key="6">
    <source>
        <dbReference type="PIRSR" id="PIRSR000350-4"/>
    </source>
</evidence>
<evidence type="ECO:0000313" key="9">
    <source>
        <dbReference type="EMBL" id="QDG53546.1"/>
    </source>
</evidence>
<dbReference type="PRINTS" id="PR00411">
    <property type="entry name" value="PNDRDTASEI"/>
</dbReference>
<evidence type="ECO:0000256" key="2">
    <source>
        <dbReference type="ARBA" id="ARBA00022630"/>
    </source>
</evidence>
<proteinExistence type="inferred from homology"/>
<evidence type="ECO:0000259" key="7">
    <source>
        <dbReference type="Pfam" id="PF02852"/>
    </source>
</evidence>
<feature type="domain" description="Pyridine nucleotide-disulphide oxidoreductase dimerisation" evidence="7">
    <location>
        <begin position="349"/>
        <end position="452"/>
    </location>
</feature>
<dbReference type="EC" id="1.8.1.4" evidence="9"/>
<dbReference type="OrthoDB" id="9786429at2"/>
<evidence type="ECO:0000259" key="8">
    <source>
        <dbReference type="Pfam" id="PF07992"/>
    </source>
</evidence>